<dbReference type="EMBL" id="AENT01000019">
    <property type="protein sequence ID" value="EFR42713.1"/>
    <property type="molecule type" value="Genomic_DNA"/>
</dbReference>
<keyword evidence="2" id="KW-0902">Two-component regulatory system</keyword>
<feature type="DNA-binding region" description="OmpR/PhoB-type" evidence="7">
    <location>
        <begin position="133"/>
        <end position="233"/>
    </location>
</feature>
<reference evidence="10 11" key="1">
    <citation type="submission" date="2010-11" db="EMBL/GenBank/DDBJ databases">
        <authorList>
            <person name="Durkin A.S."/>
            <person name="Madupu R."/>
            <person name="Torralba M."/>
            <person name="Gillis M."/>
            <person name="Methe B."/>
            <person name="Sutton G."/>
            <person name="Nelson K.E."/>
        </authorList>
    </citation>
    <scope>NUCLEOTIDE SEQUENCE [LARGE SCALE GENOMIC DNA]</scope>
    <source>
        <strain evidence="10 11">UPII 345-E</strain>
    </source>
</reference>
<dbReference type="GO" id="GO:0032993">
    <property type="term" value="C:protein-DNA complex"/>
    <property type="evidence" value="ECO:0007669"/>
    <property type="project" value="TreeGrafter"/>
</dbReference>
<comment type="caution">
    <text evidence="10">The sequence shown here is derived from an EMBL/GenBank/DDBJ whole genome shotgun (WGS) entry which is preliminary data.</text>
</comment>
<dbReference type="InterPro" id="IPR039420">
    <property type="entry name" value="WalR-like"/>
</dbReference>
<dbReference type="InterPro" id="IPR036388">
    <property type="entry name" value="WH-like_DNA-bd_sf"/>
</dbReference>
<accession>E4L936</accession>
<organism evidence="10 11">
    <name type="scientific">Dialister micraerophilus UPII 345-E</name>
    <dbReference type="NCBI Taxonomy" id="910314"/>
    <lineage>
        <taxon>Bacteria</taxon>
        <taxon>Bacillati</taxon>
        <taxon>Bacillota</taxon>
        <taxon>Negativicutes</taxon>
        <taxon>Veillonellales</taxon>
        <taxon>Veillonellaceae</taxon>
        <taxon>Dialister</taxon>
    </lineage>
</organism>
<dbReference type="PROSITE" id="PS50110">
    <property type="entry name" value="RESPONSE_REGULATORY"/>
    <property type="match status" value="1"/>
</dbReference>
<dbReference type="OrthoDB" id="152576at2"/>
<dbReference type="InterPro" id="IPR001789">
    <property type="entry name" value="Sig_transdc_resp-reg_receiver"/>
</dbReference>
<dbReference type="Gene3D" id="1.10.10.10">
    <property type="entry name" value="Winged helix-like DNA-binding domain superfamily/Winged helix DNA-binding domain"/>
    <property type="match status" value="1"/>
</dbReference>
<evidence type="ECO:0000259" key="9">
    <source>
        <dbReference type="PROSITE" id="PS51755"/>
    </source>
</evidence>
<dbReference type="InterPro" id="IPR001867">
    <property type="entry name" value="OmpR/PhoB-type_DNA-bd"/>
</dbReference>
<dbReference type="Gene3D" id="3.40.50.2300">
    <property type="match status" value="1"/>
</dbReference>
<protein>
    <submittedName>
        <fullName evidence="10">Response regulator receiver domain protein</fullName>
    </submittedName>
</protein>
<dbReference type="GO" id="GO:0000976">
    <property type="term" value="F:transcription cis-regulatory region binding"/>
    <property type="evidence" value="ECO:0007669"/>
    <property type="project" value="TreeGrafter"/>
</dbReference>
<dbReference type="Gene3D" id="6.10.250.690">
    <property type="match status" value="1"/>
</dbReference>
<sequence>MTNILIIEDDKNMAEMERDFLEGSGYIPHVAKNGEEALKIMNNVNVDAIILDVNLPEEDGFSLCRKLRDLTDSPIIFATGRDDDADIVRGLGLGADDYLVKPFRGTVLVAHLKAQLATHKRLINKNNYKPCIEDGLTIGELTIRPKARQILLDNKEVIITGKEFDLLLFLVEHPNEVFSKEQLFEQIWGLDPIGEPATVTVHINRLRDKLKSVSGRPYEKIETVWGAGYRFHID</sequence>
<dbReference type="FunFam" id="1.10.10.10:FF:000018">
    <property type="entry name" value="DNA-binding response regulator ResD"/>
    <property type="match status" value="1"/>
</dbReference>
<evidence type="ECO:0000256" key="4">
    <source>
        <dbReference type="ARBA" id="ARBA00023125"/>
    </source>
</evidence>
<dbReference type="PANTHER" id="PTHR48111">
    <property type="entry name" value="REGULATOR OF RPOS"/>
    <property type="match status" value="1"/>
</dbReference>
<dbReference type="AlphaFoldDB" id="E4L936"/>
<dbReference type="SUPFAM" id="SSF52172">
    <property type="entry name" value="CheY-like"/>
    <property type="match status" value="1"/>
</dbReference>
<keyword evidence="1 6" id="KW-0597">Phosphoprotein</keyword>
<evidence type="ECO:0000256" key="5">
    <source>
        <dbReference type="ARBA" id="ARBA00023163"/>
    </source>
</evidence>
<dbReference type="PROSITE" id="PS51755">
    <property type="entry name" value="OMPR_PHOB"/>
    <property type="match status" value="1"/>
</dbReference>
<dbReference type="SMART" id="SM00448">
    <property type="entry name" value="REC"/>
    <property type="match status" value="1"/>
</dbReference>
<evidence type="ECO:0000259" key="8">
    <source>
        <dbReference type="PROSITE" id="PS50110"/>
    </source>
</evidence>
<name>E4L936_9FIRM</name>
<keyword evidence="3" id="KW-0805">Transcription regulation</keyword>
<proteinExistence type="predicted"/>
<evidence type="ECO:0000256" key="3">
    <source>
        <dbReference type="ARBA" id="ARBA00023015"/>
    </source>
</evidence>
<keyword evidence="4 7" id="KW-0238">DNA-binding</keyword>
<evidence type="ECO:0000313" key="10">
    <source>
        <dbReference type="EMBL" id="EFR42713.1"/>
    </source>
</evidence>
<keyword evidence="5" id="KW-0804">Transcription</keyword>
<feature type="domain" description="OmpR/PhoB-type" evidence="9">
    <location>
        <begin position="133"/>
        <end position="233"/>
    </location>
</feature>
<evidence type="ECO:0000256" key="1">
    <source>
        <dbReference type="ARBA" id="ARBA00022553"/>
    </source>
</evidence>
<dbReference type="PANTHER" id="PTHR48111:SF26">
    <property type="entry name" value="STAGE 0 SPORULATION PROTEIN A HOMOLOG"/>
    <property type="match status" value="1"/>
</dbReference>
<dbReference type="RefSeq" id="WP_007554671.1">
    <property type="nucleotide sequence ID" value="NZ_AENT01000019.1"/>
</dbReference>
<dbReference type="eggNOG" id="COG0745">
    <property type="taxonomic scope" value="Bacteria"/>
</dbReference>
<dbReference type="SMART" id="SM00862">
    <property type="entry name" value="Trans_reg_C"/>
    <property type="match status" value="1"/>
</dbReference>
<dbReference type="CDD" id="cd17574">
    <property type="entry name" value="REC_OmpR"/>
    <property type="match status" value="1"/>
</dbReference>
<dbReference type="GO" id="GO:0000156">
    <property type="term" value="F:phosphorelay response regulator activity"/>
    <property type="evidence" value="ECO:0007669"/>
    <property type="project" value="TreeGrafter"/>
</dbReference>
<evidence type="ECO:0000313" key="11">
    <source>
        <dbReference type="Proteomes" id="UP000004594"/>
    </source>
</evidence>
<dbReference type="Pfam" id="PF00072">
    <property type="entry name" value="Response_reg"/>
    <property type="match status" value="1"/>
</dbReference>
<evidence type="ECO:0000256" key="6">
    <source>
        <dbReference type="PROSITE-ProRule" id="PRU00169"/>
    </source>
</evidence>
<dbReference type="Proteomes" id="UP000004594">
    <property type="component" value="Unassembled WGS sequence"/>
</dbReference>
<dbReference type="InterPro" id="IPR011006">
    <property type="entry name" value="CheY-like_superfamily"/>
</dbReference>
<evidence type="ECO:0000256" key="7">
    <source>
        <dbReference type="PROSITE-ProRule" id="PRU01091"/>
    </source>
</evidence>
<feature type="modified residue" description="4-aspartylphosphate" evidence="6">
    <location>
        <position position="52"/>
    </location>
</feature>
<gene>
    <name evidence="10" type="ORF">HMPREF9220_0590</name>
</gene>
<dbReference type="GO" id="GO:0006355">
    <property type="term" value="P:regulation of DNA-templated transcription"/>
    <property type="evidence" value="ECO:0007669"/>
    <property type="project" value="InterPro"/>
</dbReference>
<dbReference type="CDD" id="cd00383">
    <property type="entry name" value="trans_reg_C"/>
    <property type="match status" value="1"/>
</dbReference>
<feature type="domain" description="Response regulatory" evidence="8">
    <location>
        <begin position="3"/>
        <end position="116"/>
    </location>
</feature>
<dbReference type="Pfam" id="PF00486">
    <property type="entry name" value="Trans_reg_C"/>
    <property type="match status" value="1"/>
</dbReference>
<dbReference type="GO" id="GO:0005829">
    <property type="term" value="C:cytosol"/>
    <property type="evidence" value="ECO:0007669"/>
    <property type="project" value="TreeGrafter"/>
</dbReference>
<evidence type="ECO:0000256" key="2">
    <source>
        <dbReference type="ARBA" id="ARBA00023012"/>
    </source>
</evidence>